<gene>
    <name evidence="1" type="ORF">Fmac_009521</name>
</gene>
<keyword evidence="2" id="KW-1185">Reference proteome</keyword>
<reference evidence="1 2" key="1">
    <citation type="submission" date="2024-08" db="EMBL/GenBank/DDBJ databases">
        <title>Insights into the chromosomal genome structure of Flemingia macrophylla.</title>
        <authorList>
            <person name="Ding Y."/>
            <person name="Zhao Y."/>
            <person name="Bi W."/>
            <person name="Wu M."/>
            <person name="Zhao G."/>
            <person name="Gong Y."/>
            <person name="Li W."/>
            <person name="Zhang P."/>
        </authorList>
    </citation>
    <scope>NUCLEOTIDE SEQUENCE [LARGE SCALE GENOMIC DNA]</scope>
    <source>
        <strain evidence="1">DYQJB</strain>
        <tissue evidence="1">Leaf</tissue>
    </source>
</reference>
<accession>A0ABD1N124</accession>
<proteinExistence type="predicted"/>
<comment type="caution">
    <text evidence="1">The sequence shown here is derived from an EMBL/GenBank/DDBJ whole genome shotgun (WGS) entry which is preliminary data.</text>
</comment>
<name>A0ABD1N124_9FABA</name>
<evidence type="ECO:0000313" key="1">
    <source>
        <dbReference type="EMBL" id="KAL2341581.1"/>
    </source>
</evidence>
<organism evidence="1 2">
    <name type="scientific">Flemingia macrophylla</name>
    <dbReference type="NCBI Taxonomy" id="520843"/>
    <lineage>
        <taxon>Eukaryota</taxon>
        <taxon>Viridiplantae</taxon>
        <taxon>Streptophyta</taxon>
        <taxon>Embryophyta</taxon>
        <taxon>Tracheophyta</taxon>
        <taxon>Spermatophyta</taxon>
        <taxon>Magnoliopsida</taxon>
        <taxon>eudicotyledons</taxon>
        <taxon>Gunneridae</taxon>
        <taxon>Pentapetalae</taxon>
        <taxon>rosids</taxon>
        <taxon>fabids</taxon>
        <taxon>Fabales</taxon>
        <taxon>Fabaceae</taxon>
        <taxon>Papilionoideae</taxon>
        <taxon>50 kb inversion clade</taxon>
        <taxon>NPAAA clade</taxon>
        <taxon>indigoferoid/millettioid clade</taxon>
        <taxon>Phaseoleae</taxon>
        <taxon>Flemingia</taxon>
    </lineage>
</organism>
<dbReference type="EMBL" id="JBGMDY010000003">
    <property type="protein sequence ID" value="KAL2341581.1"/>
    <property type="molecule type" value="Genomic_DNA"/>
</dbReference>
<dbReference type="AlphaFoldDB" id="A0ABD1N124"/>
<evidence type="ECO:0000313" key="2">
    <source>
        <dbReference type="Proteomes" id="UP001603857"/>
    </source>
</evidence>
<sequence>MLVIDAVMDELMSLCDHLLPAEGGNMESKNSCYVRVATEEVQWNSWKNFWRISWISISNKRP</sequence>
<dbReference type="Proteomes" id="UP001603857">
    <property type="component" value="Unassembled WGS sequence"/>
</dbReference>
<protein>
    <submittedName>
        <fullName evidence="1">Uncharacterized protein</fullName>
    </submittedName>
</protein>